<dbReference type="PANTHER" id="PTHR33221:SF15">
    <property type="entry name" value="HTH-TYPE TRANSCRIPTIONAL REGULATOR YWGB-RELATED"/>
    <property type="match status" value="1"/>
</dbReference>
<dbReference type="STRING" id="142588.SAMN04488559_10113"/>
<keyword evidence="2" id="KW-1185">Reference proteome</keyword>
<dbReference type="GO" id="GO:0003700">
    <property type="term" value="F:DNA-binding transcription factor activity"/>
    <property type="evidence" value="ECO:0007669"/>
    <property type="project" value="TreeGrafter"/>
</dbReference>
<protein>
    <submittedName>
        <fullName evidence="1">Rrf2 family protein</fullName>
    </submittedName>
</protein>
<dbReference type="EMBL" id="FOHA01000001">
    <property type="protein sequence ID" value="SER49290.1"/>
    <property type="molecule type" value="Genomic_DNA"/>
</dbReference>
<gene>
    <name evidence="1" type="ORF">SAMN04488559_10113</name>
</gene>
<dbReference type="Gene3D" id="1.10.10.10">
    <property type="entry name" value="Winged helix-like DNA-binding domain superfamily/Winged helix DNA-binding domain"/>
    <property type="match status" value="1"/>
</dbReference>
<dbReference type="GO" id="GO:0005829">
    <property type="term" value="C:cytosol"/>
    <property type="evidence" value="ECO:0007669"/>
    <property type="project" value="TreeGrafter"/>
</dbReference>
<dbReference type="InterPro" id="IPR000944">
    <property type="entry name" value="Tscrpt_reg_Rrf2"/>
</dbReference>
<dbReference type="InterPro" id="IPR036388">
    <property type="entry name" value="WH-like_DNA-bd_sf"/>
</dbReference>
<dbReference type="OrthoDB" id="213028at2"/>
<evidence type="ECO:0000313" key="2">
    <source>
        <dbReference type="Proteomes" id="UP000198948"/>
    </source>
</evidence>
<evidence type="ECO:0000313" key="1">
    <source>
        <dbReference type="EMBL" id="SER49290.1"/>
    </source>
</evidence>
<proteinExistence type="predicted"/>
<dbReference type="Pfam" id="PF02082">
    <property type="entry name" value="Rrf2"/>
    <property type="match status" value="1"/>
</dbReference>
<organism evidence="1 2">
    <name type="scientific">Isobaculum melis</name>
    <dbReference type="NCBI Taxonomy" id="142588"/>
    <lineage>
        <taxon>Bacteria</taxon>
        <taxon>Bacillati</taxon>
        <taxon>Bacillota</taxon>
        <taxon>Bacilli</taxon>
        <taxon>Lactobacillales</taxon>
        <taxon>Carnobacteriaceae</taxon>
        <taxon>Isobaculum</taxon>
    </lineage>
</organism>
<dbReference type="PROSITE" id="PS51197">
    <property type="entry name" value="HTH_RRF2_2"/>
    <property type="match status" value="1"/>
</dbReference>
<dbReference type="Proteomes" id="UP000198948">
    <property type="component" value="Unassembled WGS sequence"/>
</dbReference>
<name>A0A1H9PMH5_9LACT</name>
<dbReference type="InterPro" id="IPR036390">
    <property type="entry name" value="WH_DNA-bd_sf"/>
</dbReference>
<dbReference type="AlphaFoldDB" id="A0A1H9PMH5"/>
<reference evidence="1 2" key="1">
    <citation type="submission" date="2016-10" db="EMBL/GenBank/DDBJ databases">
        <authorList>
            <person name="de Groot N.N."/>
        </authorList>
    </citation>
    <scope>NUCLEOTIDE SEQUENCE [LARGE SCALE GENOMIC DNA]</scope>
    <source>
        <strain evidence="1 2">DSM 13760</strain>
    </source>
</reference>
<dbReference type="RefSeq" id="WP_092649181.1">
    <property type="nucleotide sequence ID" value="NZ_FOHA01000001.1"/>
</dbReference>
<dbReference type="SUPFAM" id="SSF46785">
    <property type="entry name" value="Winged helix' DNA-binding domain"/>
    <property type="match status" value="1"/>
</dbReference>
<accession>A0A1H9PMH5</accession>
<dbReference type="PANTHER" id="PTHR33221">
    <property type="entry name" value="WINGED HELIX-TURN-HELIX TRANSCRIPTIONAL REGULATOR, RRF2 FAMILY"/>
    <property type="match status" value="1"/>
</dbReference>
<sequence length="144" mass="16274">MSAYSHAFSQAIEILLYIHFKSSEKKYSYLSTSVMSKGLNIPVPTLNKVLTKLKNAQLLVSKAGPTGGVALNKSIDEVTLMEVFLAIENENHLFSIHKKFNREVLYETEILDEITNNGIRVLNEAENSMHDVLKQYYLADLLPK</sequence>